<feature type="non-terminal residue" evidence="12">
    <location>
        <position position="1"/>
    </location>
</feature>
<feature type="compositionally biased region" description="Acidic residues" evidence="9">
    <location>
        <begin position="658"/>
        <end position="695"/>
    </location>
</feature>
<keyword evidence="8" id="KW-0143">Chaperone</keyword>
<feature type="transmembrane region" description="Helical" evidence="10">
    <location>
        <begin position="194"/>
        <end position="215"/>
    </location>
</feature>
<feature type="domain" description="J" evidence="11">
    <location>
        <begin position="101"/>
        <end position="166"/>
    </location>
</feature>
<dbReference type="Pfam" id="PF02889">
    <property type="entry name" value="Sec63"/>
    <property type="match status" value="1"/>
</dbReference>
<dbReference type="AlphaFoldDB" id="A0A1D2AF15"/>
<evidence type="ECO:0000256" key="9">
    <source>
        <dbReference type="SAM" id="MobiDB-lite"/>
    </source>
</evidence>
<evidence type="ECO:0000259" key="11">
    <source>
        <dbReference type="PROSITE" id="PS50076"/>
    </source>
</evidence>
<dbReference type="PANTHER" id="PTHR24075">
    <property type="entry name" value="SEC63 DOMAIN-CONTAINING"/>
    <property type="match status" value="1"/>
</dbReference>
<evidence type="ECO:0000256" key="5">
    <source>
        <dbReference type="ARBA" id="ARBA00022927"/>
    </source>
</evidence>
<dbReference type="PROSITE" id="PS50076">
    <property type="entry name" value="DNAJ_2"/>
    <property type="match status" value="1"/>
</dbReference>
<accession>A0A1D2AF15</accession>
<dbReference type="GO" id="GO:0006620">
    <property type="term" value="P:post-translational protein targeting to endoplasmic reticulum membrane"/>
    <property type="evidence" value="ECO:0007669"/>
    <property type="project" value="TreeGrafter"/>
</dbReference>
<dbReference type="Gene3D" id="2.60.40.150">
    <property type="entry name" value="C2 domain"/>
    <property type="match status" value="1"/>
</dbReference>
<sequence>GFPRGLGSMGEGSDHTGSTPMFAIFVLSLYSLYLIPYTLYKLCGSGPDDKVTKSWSTKKAGQSLGERVESLATNPLAIQWVVYIALFWYTSSRANAVQQFDPFQILELPITAGDADIKKAYRRLSLLYHPDKNPDPSAADYFANYISKAYQALTDETSRENYQKYGHPDGPQAYSVSVALPEWFFSKDKNTAPIILLVLLFGGIVLPLGLAAWYLTRSNKYTGPNQLLHETIMLYAQDPRYGVKESQALARIPDTLVCAMEFILMPNAPGQNAALDDLRRRVLFLHPDLKEKSQFWKRRASIVKAHLLVLAHLSREPIPAALTKDANFILQKCPALLKELVGIACVPRVQPGYGWLAPALGSVEMMQHLVQAVPIQARKGGKGGEGSGNLLQLPGFDSDILRRLVKKKVKTLADLRALAPEERAAALRDAGLESEDQVESVETALAALPTLWVRAEVTDEAGEAADGDASVLAGEVLTLRVRLALTRAAHAVPGFDSDTIRGASSLAYAPQYPFPKEEAWYFILGDTSANAAMCLIRASLVAAEAAGARAVVRAVAAGTDPAAVDPLAEEADAAEDGAAPRYQEVSAAFRAPLKAGRHVLTLACLPDSCLGCDRAVPIKVRVVEATRAEREGRAQRLAAAVAAGEDGEGSWEQVGASDAEEGSESGSEREEEEGEYDSDEYGTEESGGESEEEGDAPQPGTT</sequence>
<gene>
    <name evidence="12" type="ORF">g.55692</name>
</gene>
<dbReference type="SMART" id="SM00973">
    <property type="entry name" value="Sec63"/>
    <property type="match status" value="1"/>
</dbReference>
<keyword evidence="5" id="KW-0653">Protein transport</keyword>
<evidence type="ECO:0000256" key="3">
    <source>
        <dbReference type="ARBA" id="ARBA00022692"/>
    </source>
</evidence>
<dbReference type="Pfam" id="PF00226">
    <property type="entry name" value="DnaJ"/>
    <property type="match status" value="1"/>
</dbReference>
<dbReference type="SMART" id="SM00271">
    <property type="entry name" value="DnaJ"/>
    <property type="match status" value="1"/>
</dbReference>
<name>A0A1D2AF15_AUXPR</name>
<dbReference type="GO" id="GO:0006614">
    <property type="term" value="P:SRP-dependent cotranslational protein targeting to membrane"/>
    <property type="evidence" value="ECO:0007669"/>
    <property type="project" value="TreeGrafter"/>
</dbReference>
<dbReference type="InterPro" id="IPR036869">
    <property type="entry name" value="J_dom_sf"/>
</dbReference>
<protein>
    <recommendedName>
        <fullName evidence="11">J domain-containing protein</fullName>
    </recommendedName>
</protein>
<evidence type="ECO:0000256" key="6">
    <source>
        <dbReference type="ARBA" id="ARBA00022989"/>
    </source>
</evidence>
<evidence type="ECO:0000256" key="7">
    <source>
        <dbReference type="ARBA" id="ARBA00023136"/>
    </source>
</evidence>
<dbReference type="EMBL" id="GDKF01000835">
    <property type="protein sequence ID" value="JAT77787.1"/>
    <property type="molecule type" value="Transcribed_RNA"/>
</dbReference>
<evidence type="ECO:0000256" key="4">
    <source>
        <dbReference type="ARBA" id="ARBA00022824"/>
    </source>
</evidence>
<dbReference type="CDD" id="cd06257">
    <property type="entry name" value="DnaJ"/>
    <property type="match status" value="1"/>
</dbReference>
<feature type="region of interest" description="Disordered" evidence="9">
    <location>
        <begin position="639"/>
        <end position="702"/>
    </location>
</feature>
<evidence type="ECO:0000256" key="10">
    <source>
        <dbReference type="SAM" id="Phobius"/>
    </source>
</evidence>
<evidence type="ECO:0000256" key="8">
    <source>
        <dbReference type="ARBA" id="ARBA00023186"/>
    </source>
</evidence>
<dbReference type="PANTHER" id="PTHR24075:SF0">
    <property type="entry name" value="TRANSLOCATION PROTEIN SEC63 HOMOLOG"/>
    <property type="match status" value="1"/>
</dbReference>
<dbReference type="InterPro" id="IPR035892">
    <property type="entry name" value="C2_domain_sf"/>
</dbReference>
<dbReference type="InterPro" id="IPR004179">
    <property type="entry name" value="Sec63-dom"/>
</dbReference>
<organism evidence="12">
    <name type="scientific">Auxenochlorella protothecoides</name>
    <name type="common">Green microalga</name>
    <name type="synonym">Chlorella protothecoides</name>
    <dbReference type="NCBI Taxonomy" id="3075"/>
    <lineage>
        <taxon>Eukaryota</taxon>
        <taxon>Viridiplantae</taxon>
        <taxon>Chlorophyta</taxon>
        <taxon>core chlorophytes</taxon>
        <taxon>Trebouxiophyceae</taxon>
        <taxon>Chlorellales</taxon>
        <taxon>Chlorellaceae</taxon>
        <taxon>Auxenochlorella</taxon>
    </lineage>
</organism>
<dbReference type="GO" id="GO:0003723">
    <property type="term" value="F:RNA binding"/>
    <property type="evidence" value="ECO:0007669"/>
    <property type="project" value="TreeGrafter"/>
</dbReference>
<reference evidence="12" key="1">
    <citation type="submission" date="2015-08" db="EMBL/GenBank/DDBJ databases">
        <authorList>
            <person name="Babu N.S."/>
            <person name="Beckwith C.J."/>
            <person name="Beseler K.G."/>
            <person name="Brison A."/>
            <person name="Carone J.V."/>
            <person name="Caskin T.P."/>
            <person name="Diamond M."/>
            <person name="Durham M.E."/>
            <person name="Foxe J.M."/>
            <person name="Go M."/>
            <person name="Henderson B.A."/>
            <person name="Jones I.B."/>
            <person name="McGettigan J.A."/>
            <person name="Micheletti S.J."/>
            <person name="Nasrallah M.E."/>
            <person name="Ortiz D."/>
            <person name="Piller C.R."/>
            <person name="Privatt S.R."/>
            <person name="Schneider S.L."/>
            <person name="Sharp S."/>
            <person name="Smith T.C."/>
            <person name="Stanton J.D."/>
            <person name="Ullery H.E."/>
            <person name="Wilson R.J."/>
            <person name="Serrano M.G."/>
            <person name="Buck G."/>
            <person name="Lee V."/>
            <person name="Wang Y."/>
            <person name="Carvalho R."/>
            <person name="Voegtly L."/>
            <person name="Shi R."/>
            <person name="Duckworth R."/>
            <person name="Johnson A."/>
            <person name="Loviza R."/>
            <person name="Walstead R."/>
            <person name="Shah Z."/>
            <person name="Kiflezghi M."/>
            <person name="Wade K."/>
            <person name="Ball S.L."/>
            <person name="Bradley K.W."/>
            <person name="Asai D.J."/>
            <person name="Bowman C.A."/>
            <person name="Russell D.A."/>
            <person name="Pope W.H."/>
            <person name="Jacobs-Sera D."/>
            <person name="Hendrix R.W."/>
            <person name="Hatfull G.F."/>
        </authorList>
    </citation>
    <scope>NUCLEOTIDE SEQUENCE</scope>
</reference>
<dbReference type="PRINTS" id="PR00625">
    <property type="entry name" value="JDOMAIN"/>
</dbReference>
<dbReference type="GO" id="GO:0031207">
    <property type="term" value="C:Sec62/Sec63 complex"/>
    <property type="evidence" value="ECO:0007669"/>
    <property type="project" value="TreeGrafter"/>
</dbReference>
<dbReference type="Gene3D" id="1.10.287.110">
    <property type="entry name" value="DnaJ domain"/>
    <property type="match status" value="1"/>
</dbReference>
<dbReference type="GO" id="GO:0008320">
    <property type="term" value="F:protein transmembrane transporter activity"/>
    <property type="evidence" value="ECO:0007669"/>
    <property type="project" value="TreeGrafter"/>
</dbReference>
<keyword evidence="4" id="KW-0256">Endoplasmic reticulum</keyword>
<evidence type="ECO:0000313" key="12">
    <source>
        <dbReference type="EMBL" id="JAT77787.1"/>
    </source>
</evidence>
<dbReference type="InterPro" id="IPR001623">
    <property type="entry name" value="DnaJ_domain"/>
</dbReference>
<dbReference type="InterPro" id="IPR014756">
    <property type="entry name" value="Ig_E-set"/>
</dbReference>
<dbReference type="SUPFAM" id="SSF158702">
    <property type="entry name" value="Sec63 N-terminal domain-like"/>
    <property type="match status" value="1"/>
</dbReference>
<evidence type="ECO:0000256" key="2">
    <source>
        <dbReference type="ARBA" id="ARBA00022448"/>
    </source>
</evidence>
<feature type="transmembrane region" description="Helical" evidence="10">
    <location>
        <begin position="20"/>
        <end position="40"/>
    </location>
</feature>
<keyword evidence="3 10" id="KW-0812">Transmembrane</keyword>
<dbReference type="Gene3D" id="1.10.3380.10">
    <property type="entry name" value="Sec63 N-terminal domain-like domain"/>
    <property type="match status" value="1"/>
</dbReference>
<dbReference type="Gene3D" id="1.10.150.20">
    <property type="entry name" value="5' to 3' exonuclease, C-terminal subdomain"/>
    <property type="match status" value="1"/>
</dbReference>
<keyword evidence="7 10" id="KW-0472">Membrane</keyword>
<comment type="subcellular location">
    <subcellularLocation>
        <location evidence="1">Endoplasmic reticulum membrane</location>
        <topology evidence="1">Multi-pass membrane protein</topology>
    </subcellularLocation>
</comment>
<dbReference type="SUPFAM" id="SSF81296">
    <property type="entry name" value="E set domains"/>
    <property type="match status" value="1"/>
</dbReference>
<evidence type="ECO:0000256" key="1">
    <source>
        <dbReference type="ARBA" id="ARBA00004477"/>
    </source>
</evidence>
<keyword evidence="6 10" id="KW-1133">Transmembrane helix</keyword>
<dbReference type="SUPFAM" id="SSF46565">
    <property type="entry name" value="Chaperone J-domain"/>
    <property type="match status" value="1"/>
</dbReference>
<keyword evidence="2" id="KW-0813">Transport</keyword>
<proteinExistence type="predicted"/>